<keyword evidence="3" id="KW-1185">Reference proteome</keyword>
<name>A0AAV6T3K2_SOLSE</name>
<gene>
    <name evidence="2" type="ORF">JOB18_002453</name>
</gene>
<feature type="non-terminal residue" evidence="2">
    <location>
        <position position="1"/>
    </location>
</feature>
<feature type="region of interest" description="Disordered" evidence="1">
    <location>
        <begin position="1"/>
        <end position="44"/>
    </location>
</feature>
<feature type="compositionally biased region" description="Basic and acidic residues" evidence="1">
    <location>
        <begin position="15"/>
        <end position="27"/>
    </location>
</feature>
<feature type="non-terminal residue" evidence="2">
    <location>
        <position position="71"/>
    </location>
</feature>
<reference evidence="2 3" key="1">
    <citation type="journal article" date="2021" name="Sci. Rep.">
        <title>Chromosome anchoring in Senegalese sole (Solea senegalensis) reveals sex-associated markers and genome rearrangements in flatfish.</title>
        <authorList>
            <person name="Guerrero-Cozar I."/>
            <person name="Gomez-Garrido J."/>
            <person name="Berbel C."/>
            <person name="Martinez-Blanch J.F."/>
            <person name="Alioto T."/>
            <person name="Claros M.G."/>
            <person name="Gagnaire P.A."/>
            <person name="Manchado M."/>
        </authorList>
    </citation>
    <scope>NUCLEOTIDE SEQUENCE [LARGE SCALE GENOMIC DNA]</scope>
    <source>
        <strain evidence="2">Sse05_10M</strain>
    </source>
</reference>
<dbReference type="EMBL" id="JAGKHQ010000001">
    <property type="protein sequence ID" value="KAG7523728.1"/>
    <property type="molecule type" value="Genomic_DNA"/>
</dbReference>
<dbReference type="Proteomes" id="UP000693946">
    <property type="component" value="Linkage Group LG1"/>
</dbReference>
<evidence type="ECO:0000313" key="2">
    <source>
        <dbReference type="EMBL" id="KAG7523728.1"/>
    </source>
</evidence>
<evidence type="ECO:0000313" key="3">
    <source>
        <dbReference type="Proteomes" id="UP000693946"/>
    </source>
</evidence>
<comment type="caution">
    <text evidence="2">The sequence shown here is derived from an EMBL/GenBank/DDBJ whole genome shotgun (WGS) entry which is preliminary data.</text>
</comment>
<organism evidence="2 3">
    <name type="scientific">Solea senegalensis</name>
    <name type="common">Senegalese sole</name>
    <dbReference type="NCBI Taxonomy" id="28829"/>
    <lineage>
        <taxon>Eukaryota</taxon>
        <taxon>Metazoa</taxon>
        <taxon>Chordata</taxon>
        <taxon>Craniata</taxon>
        <taxon>Vertebrata</taxon>
        <taxon>Euteleostomi</taxon>
        <taxon>Actinopterygii</taxon>
        <taxon>Neopterygii</taxon>
        <taxon>Teleostei</taxon>
        <taxon>Neoteleostei</taxon>
        <taxon>Acanthomorphata</taxon>
        <taxon>Carangaria</taxon>
        <taxon>Pleuronectiformes</taxon>
        <taxon>Pleuronectoidei</taxon>
        <taxon>Soleidae</taxon>
        <taxon>Solea</taxon>
    </lineage>
</organism>
<evidence type="ECO:0000256" key="1">
    <source>
        <dbReference type="SAM" id="MobiDB-lite"/>
    </source>
</evidence>
<proteinExistence type="predicted"/>
<sequence>VSYTLQTDGTGAVFERNEARRLASHRERQNKKKEKGKGKKSNKLFGWQRSLNTHIITVAFPQRNVVDADLA</sequence>
<feature type="compositionally biased region" description="Basic residues" evidence="1">
    <location>
        <begin position="28"/>
        <end position="42"/>
    </location>
</feature>
<accession>A0AAV6T3K2</accession>
<dbReference type="AlphaFoldDB" id="A0AAV6T3K2"/>
<protein>
    <submittedName>
        <fullName evidence="2">Uncharacterized protein</fullName>
    </submittedName>
</protein>